<keyword evidence="4 14" id="KW-0808">Transferase</keyword>
<keyword evidence="2" id="KW-0169">Cobalamin biosynthesis</keyword>
<comment type="pathway">
    <text evidence="1">Porphyrin-containing compound metabolism; siroheme biosynthesis; sirohydrochlorin from precorrin-2: step 1/1.</text>
</comment>
<evidence type="ECO:0000313" key="14">
    <source>
        <dbReference type="EMBL" id="TXL63068.1"/>
    </source>
</evidence>
<dbReference type="InterPro" id="IPR014776">
    <property type="entry name" value="4pyrrole_Mease_sub2"/>
</dbReference>
<dbReference type="EMBL" id="VDUX01000001">
    <property type="protein sequence ID" value="TXL63068.1"/>
    <property type="molecule type" value="Genomic_DNA"/>
</dbReference>
<dbReference type="InterPro" id="IPR006367">
    <property type="entry name" value="Sirohaem_synthase_N"/>
</dbReference>
<dbReference type="GO" id="GO:0004190">
    <property type="term" value="F:aspartic-type endopeptidase activity"/>
    <property type="evidence" value="ECO:0007669"/>
    <property type="project" value="InterPro"/>
</dbReference>
<dbReference type="GO" id="GO:0051287">
    <property type="term" value="F:NAD binding"/>
    <property type="evidence" value="ECO:0007669"/>
    <property type="project" value="InterPro"/>
</dbReference>
<dbReference type="Pfam" id="PF00590">
    <property type="entry name" value="TP_methylase"/>
    <property type="match status" value="1"/>
</dbReference>
<reference evidence="14 15" key="1">
    <citation type="submission" date="2019-06" db="EMBL/GenBank/DDBJ databases">
        <title>Aeromicrobium sp. nov., isolated from a maize field.</title>
        <authorList>
            <person name="Lin S.-Y."/>
            <person name="Tsai C.-F."/>
            <person name="Young C.-C."/>
        </authorList>
    </citation>
    <scope>NUCLEOTIDE SEQUENCE [LARGE SCALE GENOMIC DNA]</scope>
    <source>
        <strain evidence="14 15">CC-CFT486</strain>
    </source>
</reference>
<evidence type="ECO:0000256" key="8">
    <source>
        <dbReference type="ARBA" id="ARBA00023239"/>
    </source>
</evidence>
<evidence type="ECO:0000256" key="6">
    <source>
        <dbReference type="ARBA" id="ARBA00023002"/>
    </source>
</evidence>
<dbReference type="GO" id="GO:0009236">
    <property type="term" value="P:cobalamin biosynthetic process"/>
    <property type="evidence" value="ECO:0007669"/>
    <property type="project" value="UniProtKB-KW"/>
</dbReference>
<dbReference type="InterPro" id="IPR006366">
    <property type="entry name" value="CobA/CysG_C"/>
</dbReference>
<accession>A0A5C8NPB0</accession>
<dbReference type="GO" id="GO:0032259">
    <property type="term" value="P:methylation"/>
    <property type="evidence" value="ECO:0007669"/>
    <property type="project" value="UniProtKB-KW"/>
</dbReference>
<dbReference type="EC" id="2.1.1.107" evidence="14"/>
<dbReference type="RefSeq" id="WP_147683341.1">
    <property type="nucleotide sequence ID" value="NZ_VDUX01000001.1"/>
</dbReference>
<dbReference type="InterPro" id="IPR050161">
    <property type="entry name" value="Siro_Cobalamin_biosynth"/>
</dbReference>
<dbReference type="PANTHER" id="PTHR45790">
    <property type="entry name" value="SIROHEME SYNTHASE-RELATED"/>
    <property type="match status" value="1"/>
</dbReference>
<evidence type="ECO:0000256" key="4">
    <source>
        <dbReference type="ARBA" id="ARBA00022679"/>
    </source>
</evidence>
<dbReference type="PANTHER" id="PTHR45790:SF3">
    <property type="entry name" value="S-ADENOSYL-L-METHIONINE-DEPENDENT UROPORPHYRINOGEN III METHYLTRANSFERASE, CHLOROPLASTIC"/>
    <property type="match status" value="1"/>
</dbReference>
<dbReference type="FunFam" id="3.40.1010.10:FF:000001">
    <property type="entry name" value="Siroheme synthase"/>
    <property type="match status" value="1"/>
</dbReference>
<dbReference type="GO" id="GO:0043115">
    <property type="term" value="F:precorrin-2 dehydrogenase activity"/>
    <property type="evidence" value="ECO:0007669"/>
    <property type="project" value="UniProtKB-EC"/>
</dbReference>
<evidence type="ECO:0000256" key="1">
    <source>
        <dbReference type="ARBA" id="ARBA00005010"/>
    </source>
</evidence>
<dbReference type="OrthoDB" id="9815856at2"/>
<evidence type="ECO:0000256" key="3">
    <source>
        <dbReference type="ARBA" id="ARBA00022603"/>
    </source>
</evidence>
<proteinExistence type="predicted"/>
<dbReference type="Gene3D" id="3.30.950.10">
    <property type="entry name" value="Methyltransferase, Cobalt-precorrin-4 Transmethylase, Domain 2"/>
    <property type="match status" value="1"/>
</dbReference>
<dbReference type="NCBIfam" id="TIGR01470">
    <property type="entry name" value="cysG_Nterm"/>
    <property type="match status" value="1"/>
</dbReference>
<evidence type="ECO:0000259" key="13">
    <source>
        <dbReference type="PROSITE" id="PS50175"/>
    </source>
</evidence>
<keyword evidence="15" id="KW-1185">Reference proteome</keyword>
<keyword evidence="5" id="KW-0949">S-adenosyl-L-methionine</keyword>
<protein>
    <submittedName>
        <fullName evidence="14">Uroporphyrinogen-III C-methyltransferase</fullName>
        <ecNumber evidence="14">2.1.1.107</ecNumber>
    </submittedName>
</protein>
<dbReference type="InterPro" id="IPR014777">
    <property type="entry name" value="4pyrrole_Mease_sub1"/>
</dbReference>
<dbReference type="InterPro" id="IPR036291">
    <property type="entry name" value="NAD(P)-bd_dom_sf"/>
</dbReference>
<dbReference type="InterPro" id="IPR000878">
    <property type="entry name" value="4pyrrol_Mease"/>
</dbReference>
<comment type="caution">
    <text evidence="14">The sequence shown here is derived from an EMBL/GenBank/DDBJ whole genome shotgun (WGS) entry which is preliminary data.</text>
</comment>
<dbReference type="GO" id="GO:0006508">
    <property type="term" value="P:proteolysis"/>
    <property type="evidence" value="ECO:0007669"/>
    <property type="project" value="InterPro"/>
</dbReference>
<evidence type="ECO:0000256" key="2">
    <source>
        <dbReference type="ARBA" id="ARBA00022573"/>
    </source>
</evidence>
<keyword evidence="7" id="KW-0520">NAD</keyword>
<dbReference type="Gene3D" id="3.40.50.720">
    <property type="entry name" value="NAD(P)-binding Rossmann-like Domain"/>
    <property type="match status" value="1"/>
</dbReference>
<feature type="domain" description="Peptidase A2" evidence="13">
    <location>
        <begin position="31"/>
        <end position="45"/>
    </location>
</feature>
<dbReference type="PIRSF" id="PIRSF036426">
    <property type="entry name" value="Sirohaem_synth"/>
    <property type="match status" value="1"/>
</dbReference>
<dbReference type="Proteomes" id="UP000321571">
    <property type="component" value="Unassembled WGS sequence"/>
</dbReference>
<evidence type="ECO:0000256" key="11">
    <source>
        <dbReference type="ARBA" id="ARBA00047561"/>
    </source>
</evidence>
<feature type="active site" description="Proton acceptor" evidence="12">
    <location>
        <position position="197"/>
    </location>
</feature>
<evidence type="ECO:0000256" key="12">
    <source>
        <dbReference type="PIRSR" id="PIRSR036426-1"/>
    </source>
</evidence>
<dbReference type="InterPro" id="IPR035996">
    <property type="entry name" value="4pyrrol_Methylase_sf"/>
</dbReference>
<dbReference type="PROSITE" id="PS50175">
    <property type="entry name" value="ASP_PROT_RETROV"/>
    <property type="match status" value="1"/>
</dbReference>
<dbReference type="SUPFAM" id="SSF53790">
    <property type="entry name" value="Tetrapyrrole methylase"/>
    <property type="match status" value="1"/>
</dbReference>
<comment type="catalytic activity">
    <reaction evidence="11">
        <text>precorrin-2 + NAD(+) = sirohydrochlorin + NADH + 2 H(+)</text>
        <dbReference type="Rhea" id="RHEA:15613"/>
        <dbReference type="ChEBI" id="CHEBI:15378"/>
        <dbReference type="ChEBI" id="CHEBI:57540"/>
        <dbReference type="ChEBI" id="CHEBI:57945"/>
        <dbReference type="ChEBI" id="CHEBI:58351"/>
        <dbReference type="ChEBI" id="CHEBI:58827"/>
        <dbReference type="EC" id="1.3.1.76"/>
    </reaction>
</comment>
<dbReference type="GO" id="GO:0019354">
    <property type="term" value="P:siroheme biosynthetic process"/>
    <property type="evidence" value="ECO:0007669"/>
    <property type="project" value="UniProtKB-UniPathway"/>
</dbReference>
<keyword evidence="8" id="KW-0456">Lyase</keyword>
<dbReference type="NCBIfam" id="NF004790">
    <property type="entry name" value="PRK06136.1"/>
    <property type="match status" value="1"/>
</dbReference>
<sequence length="402" mass="41383">MTTSGSLPLTLRVAGRRVVVVGGGHVAARRARALLDAGADLTVVSPTVTAALAELAERGSIRWEQRGYAEGDLDGAWLVQTATADAETDDRVAADAEARQIWCLKGGDPDRATAWAPAVARVDDVLIAVSGGGDAGRATSLRDGVAAALQAGELPLRHRTHHPEGFVALVGGGPGDAGLVTARGRRLLAEADVVVVDRLAPTSLLEELSPDVEVIDVGKRPDHHPVPQDEINALLVEHAKRGRVVVRLKGGDPYVFGRGGEERQACEDAGVHVEVVPGVTSAISVPAAAGIPVTHRGVAQGFSVVTGHEGLGALPHDRSHTLVLLMGISRLAATVQELVAAGHDPDAPAAVVESGWTDAQRVTVGTLATIAGRAAEVGARAPAVTVVGDVVTLSPHWTSATR</sequence>
<evidence type="ECO:0000256" key="7">
    <source>
        <dbReference type="ARBA" id="ARBA00023027"/>
    </source>
</evidence>
<organism evidence="14 15">
    <name type="scientific">Aeromicrobium terrae</name>
    <dbReference type="NCBI Taxonomy" id="2498846"/>
    <lineage>
        <taxon>Bacteria</taxon>
        <taxon>Bacillati</taxon>
        <taxon>Actinomycetota</taxon>
        <taxon>Actinomycetes</taxon>
        <taxon>Propionibacteriales</taxon>
        <taxon>Nocardioidaceae</taxon>
        <taxon>Aeromicrobium</taxon>
    </lineage>
</organism>
<name>A0A5C8NPB0_9ACTN</name>
<gene>
    <name evidence="14" type="primary">cobA</name>
    <name evidence="14" type="ORF">FHP06_02220</name>
</gene>
<keyword evidence="9" id="KW-0627">Porphyrin biosynthesis</keyword>
<keyword evidence="3 14" id="KW-0489">Methyltransferase</keyword>
<feature type="active site" description="Proton donor" evidence="12">
    <location>
        <position position="219"/>
    </location>
</feature>
<dbReference type="InterPro" id="IPR001995">
    <property type="entry name" value="Peptidase_A2_cat"/>
</dbReference>
<dbReference type="AlphaFoldDB" id="A0A5C8NPB0"/>
<keyword evidence="6" id="KW-0560">Oxidoreductase</keyword>
<dbReference type="InterPro" id="IPR012409">
    <property type="entry name" value="Sirohaem_synth"/>
</dbReference>
<dbReference type="GO" id="GO:0004851">
    <property type="term" value="F:uroporphyrin-III C-methyltransferase activity"/>
    <property type="evidence" value="ECO:0007669"/>
    <property type="project" value="UniProtKB-EC"/>
</dbReference>
<evidence type="ECO:0000256" key="10">
    <source>
        <dbReference type="ARBA" id="ARBA00023268"/>
    </source>
</evidence>
<evidence type="ECO:0000313" key="15">
    <source>
        <dbReference type="Proteomes" id="UP000321571"/>
    </source>
</evidence>
<dbReference type="Gene3D" id="3.40.1010.10">
    <property type="entry name" value="Cobalt-precorrin-4 Transmethylase, Domain 1"/>
    <property type="match status" value="1"/>
</dbReference>
<keyword evidence="10" id="KW-0511">Multifunctional enzyme</keyword>
<dbReference type="SUPFAM" id="SSF51735">
    <property type="entry name" value="NAD(P)-binding Rossmann-fold domains"/>
    <property type="match status" value="1"/>
</dbReference>
<evidence type="ECO:0000256" key="5">
    <source>
        <dbReference type="ARBA" id="ARBA00022691"/>
    </source>
</evidence>
<dbReference type="NCBIfam" id="TIGR01469">
    <property type="entry name" value="cobA_cysG_Cterm"/>
    <property type="match status" value="1"/>
</dbReference>
<dbReference type="Pfam" id="PF13241">
    <property type="entry name" value="NAD_binding_7"/>
    <property type="match status" value="1"/>
</dbReference>
<dbReference type="CDD" id="cd11642">
    <property type="entry name" value="SUMT"/>
    <property type="match status" value="1"/>
</dbReference>
<evidence type="ECO:0000256" key="9">
    <source>
        <dbReference type="ARBA" id="ARBA00023244"/>
    </source>
</evidence>
<dbReference type="GO" id="GO:0051266">
    <property type="term" value="F:sirohydrochlorin ferrochelatase activity"/>
    <property type="evidence" value="ECO:0007669"/>
    <property type="project" value="InterPro"/>
</dbReference>
<dbReference type="UniPathway" id="UPA00262">
    <property type="reaction ID" value="UER00222"/>
</dbReference>